<feature type="compositionally biased region" description="Low complexity" evidence="1">
    <location>
        <begin position="69"/>
        <end position="81"/>
    </location>
</feature>
<organism evidence="2">
    <name type="scientific">Tanacetum cinerariifolium</name>
    <name type="common">Dalmatian daisy</name>
    <name type="synonym">Chrysanthemum cinerariifolium</name>
    <dbReference type="NCBI Taxonomy" id="118510"/>
    <lineage>
        <taxon>Eukaryota</taxon>
        <taxon>Viridiplantae</taxon>
        <taxon>Streptophyta</taxon>
        <taxon>Embryophyta</taxon>
        <taxon>Tracheophyta</taxon>
        <taxon>Spermatophyta</taxon>
        <taxon>Magnoliopsida</taxon>
        <taxon>eudicotyledons</taxon>
        <taxon>Gunneridae</taxon>
        <taxon>Pentapetalae</taxon>
        <taxon>asterids</taxon>
        <taxon>campanulids</taxon>
        <taxon>Asterales</taxon>
        <taxon>Asteraceae</taxon>
        <taxon>Asteroideae</taxon>
        <taxon>Anthemideae</taxon>
        <taxon>Anthemidinae</taxon>
        <taxon>Tanacetum</taxon>
    </lineage>
</organism>
<comment type="caution">
    <text evidence="2">The sequence shown here is derived from an EMBL/GenBank/DDBJ whole genome shotgun (WGS) entry which is preliminary data.</text>
</comment>
<evidence type="ECO:0000256" key="1">
    <source>
        <dbReference type="SAM" id="MobiDB-lite"/>
    </source>
</evidence>
<feature type="non-terminal residue" evidence="2">
    <location>
        <position position="1"/>
    </location>
</feature>
<dbReference type="EMBL" id="BKCJ010582396">
    <property type="protein sequence ID" value="GFB23748.1"/>
    <property type="molecule type" value="Genomic_DNA"/>
</dbReference>
<dbReference type="AlphaFoldDB" id="A0A699L7H8"/>
<feature type="region of interest" description="Disordered" evidence="1">
    <location>
        <begin position="69"/>
        <end position="103"/>
    </location>
</feature>
<proteinExistence type="predicted"/>
<name>A0A699L7H8_TANCI</name>
<evidence type="ECO:0000313" key="2">
    <source>
        <dbReference type="EMBL" id="GFB23748.1"/>
    </source>
</evidence>
<gene>
    <name evidence="2" type="ORF">Tci_695719</name>
</gene>
<sequence length="103" mass="11459">SLYERKTIEDVRHREMQERMTKYVERQARILALLKDMARLSQLPSHSPGVTTSAPPAVRGDTRMYVRTVSTSTTGTSHSDTPIVRDATETALPTDASDLSTPD</sequence>
<protein>
    <submittedName>
        <fullName evidence="2">Uncharacterized protein</fullName>
    </submittedName>
</protein>
<reference evidence="2" key="1">
    <citation type="journal article" date="2019" name="Sci. Rep.">
        <title>Draft genome of Tanacetum cinerariifolium, the natural source of mosquito coil.</title>
        <authorList>
            <person name="Yamashiro T."/>
            <person name="Shiraishi A."/>
            <person name="Satake H."/>
            <person name="Nakayama K."/>
        </authorList>
    </citation>
    <scope>NUCLEOTIDE SEQUENCE</scope>
</reference>
<accession>A0A699L7H8</accession>